<dbReference type="EMBL" id="CM056816">
    <property type="protein sequence ID" value="KAJ8632011.1"/>
    <property type="molecule type" value="Genomic_DNA"/>
</dbReference>
<comment type="caution">
    <text evidence="1">The sequence shown here is derived from an EMBL/GenBank/DDBJ whole genome shotgun (WGS) entry which is preliminary data.</text>
</comment>
<keyword evidence="2" id="KW-1185">Reference proteome</keyword>
<name>A0ACC2LF08_PERAE</name>
<accession>A0ACC2LF08</accession>
<gene>
    <name evidence="1" type="ORF">MRB53_025347</name>
</gene>
<reference evidence="1 2" key="1">
    <citation type="journal article" date="2022" name="Hortic Res">
        <title>A haplotype resolved chromosomal level avocado genome allows analysis of novel avocado genes.</title>
        <authorList>
            <person name="Nath O."/>
            <person name="Fletcher S.J."/>
            <person name="Hayward A."/>
            <person name="Shaw L.M."/>
            <person name="Masouleh A.K."/>
            <person name="Furtado A."/>
            <person name="Henry R.J."/>
            <person name="Mitter N."/>
        </authorList>
    </citation>
    <scope>NUCLEOTIDE SEQUENCE [LARGE SCALE GENOMIC DNA]</scope>
    <source>
        <strain evidence="2">cv. Hass</strain>
    </source>
</reference>
<sequence>MTQSYSYSSSPSLLLLLIMSALSSPFLIPTSSLFSSKRTHLQTRKSCASIFVASPLKMSISSDSNGPQSRASFSGLAPLEAILFDIDGTLCDSDPIHYYAFRELLQESALQIGFNGGVPITEEFFSQNLSGKHNEDICYVLFPDWDLEKSMKLMDDKEAMFRRLAVEQLKPVNGLHKLCKWIEDRGLKRAAVTNAPRENAELMISILGLSNFFELLVVGSECERAKPFPDPYLKGLQGIKASPNHTIVFEDSASGIRAGVAAGMPVVGVTTRNPETLLMEAGATFLIKDYEDPKLWGALEEQENFAASTATT</sequence>
<protein>
    <submittedName>
        <fullName evidence="1">Uncharacterized protein</fullName>
    </submittedName>
</protein>
<organism evidence="1 2">
    <name type="scientific">Persea americana</name>
    <name type="common">Avocado</name>
    <dbReference type="NCBI Taxonomy" id="3435"/>
    <lineage>
        <taxon>Eukaryota</taxon>
        <taxon>Viridiplantae</taxon>
        <taxon>Streptophyta</taxon>
        <taxon>Embryophyta</taxon>
        <taxon>Tracheophyta</taxon>
        <taxon>Spermatophyta</taxon>
        <taxon>Magnoliopsida</taxon>
        <taxon>Magnoliidae</taxon>
        <taxon>Laurales</taxon>
        <taxon>Lauraceae</taxon>
        <taxon>Persea</taxon>
    </lineage>
</organism>
<proteinExistence type="predicted"/>
<evidence type="ECO:0000313" key="1">
    <source>
        <dbReference type="EMBL" id="KAJ8632011.1"/>
    </source>
</evidence>
<dbReference type="Proteomes" id="UP001234297">
    <property type="component" value="Chromosome 8"/>
</dbReference>
<evidence type="ECO:0000313" key="2">
    <source>
        <dbReference type="Proteomes" id="UP001234297"/>
    </source>
</evidence>